<dbReference type="EMBL" id="JAQQKW010000004">
    <property type="protein sequence ID" value="MDC7694426.1"/>
    <property type="molecule type" value="Genomic_DNA"/>
</dbReference>
<dbReference type="Proteomes" id="UP001216595">
    <property type="component" value="Unassembled WGS sequence"/>
</dbReference>
<sequence length="65" mass="7006">MPTKLEGPGGGIYHTISDEITVCVGEEHNSIQLKAVSSFGDPVDLGEGEVEELIELLQALLEKIR</sequence>
<dbReference type="RefSeq" id="WP_272741134.1">
    <property type="nucleotide sequence ID" value="NZ_JAQQKW010000004.1"/>
</dbReference>
<gene>
    <name evidence="1" type="ORF">PQU94_09045</name>
</gene>
<comment type="caution">
    <text evidence="1">The sequence shown here is derived from an EMBL/GenBank/DDBJ whole genome shotgun (WGS) entry which is preliminary data.</text>
</comment>
<protein>
    <submittedName>
        <fullName evidence="1">Uncharacterized protein</fullName>
    </submittedName>
</protein>
<accession>A0ABT5IE06</accession>
<name>A0ABT5IE06_9CAUL</name>
<proteinExistence type="predicted"/>
<evidence type="ECO:0000313" key="1">
    <source>
        <dbReference type="EMBL" id="MDC7694426.1"/>
    </source>
</evidence>
<organism evidence="1 2">
    <name type="scientific">Asticcacaulis currens</name>
    <dbReference type="NCBI Taxonomy" id="2984210"/>
    <lineage>
        <taxon>Bacteria</taxon>
        <taxon>Pseudomonadati</taxon>
        <taxon>Pseudomonadota</taxon>
        <taxon>Alphaproteobacteria</taxon>
        <taxon>Caulobacterales</taxon>
        <taxon>Caulobacteraceae</taxon>
        <taxon>Asticcacaulis</taxon>
    </lineage>
</organism>
<keyword evidence="2" id="KW-1185">Reference proteome</keyword>
<reference evidence="1 2" key="1">
    <citation type="submission" date="2023-01" db="EMBL/GenBank/DDBJ databases">
        <title>Novel species of the genus Asticcacaulis isolated from rivers.</title>
        <authorList>
            <person name="Lu H."/>
        </authorList>
    </citation>
    <scope>NUCLEOTIDE SEQUENCE [LARGE SCALE GENOMIC DNA]</scope>
    <source>
        <strain evidence="1 2">DXS10W</strain>
    </source>
</reference>
<evidence type="ECO:0000313" key="2">
    <source>
        <dbReference type="Proteomes" id="UP001216595"/>
    </source>
</evidence>